<organism evidence="4 5">
    <name type="scientific">Frankia umida</name>
    <dbReference type="NCBI Taxonomy" id="573489"/>
    <lineage>
        <taxon>Bacteria</taxon>
        <taxon>Bacillati</taxon>
        <taxon>Actinomycetota</taxon>
        <taxon>Actinomycetes</taxon>
        <taxon>Frankiales</taxon>
        <taxon>Frankiaceae</taxon>
        <taxon>Frankia</taxon>
    </lineage>
</organism>
<gene>
    <name evidence="4" type="ORF">MXD59_18220</name>
</gene>
<dbReference type="InterPro" id="IPR023631">
    <property type="entry name" value="Amidase_dom"/>
</dbReference>
<dbReference type="PROSITE" id="PS00571">
    <property type="entry name" value="AMIDASES"/>
    <property type="match status" value="1"/>
</dbReference>
<keyword evidence="5" id="KW-1185">Reference proteome</keyword>
<proteinExistence type="inferred from homology"/>
<feature type="domain" description="Amidase" evidence="3">
    <location>
        <begin position="92"/>
        <end position="530"/>
    </location>
</feature>
<dbReference type="Gene3D" id="3.90.1300.10">
    <property type="entry name" value="Amidase signature (AS) domain"/>
    <property type="match status" value="1"/>
</dbReference>
<dbReference type="InterPro" id="IPR020556">
    <property type="entry name" value="Amidase_CS"/>
</dbReference>
<evidence type="ECO:0000256" key="1">
    <source>
        <dbReference type="ARBA" id="ARBA00009199"/>
    </source>
</evidence>
<name>A0ABT0K1Q9_9ACTN</name>
<reference evidence="4 5" key="1">
    <citation type="submission" date="2022-04" db="EMBL/GenBank/DDBJ databases">
        <title>Genome diversity in the genus Frankia.</title>
        <authorList>
            <person name="Carlos-Shanley C."/>
            <person name="Hahn D."/>
        </authorList>
    </citation>
    <scope>NUCLEOTIDE SEQUENCE [LARGE SCALE GENOMIC DNA]</scope>
    <source>
        <strain evidence="4 5">Ag45/Mut15</strain>
    </source>
</reference>
<evidence type="ECO:0000313" key="5">
    <source>
        <dbReference type="Proteomes" id="UP001201873"/>
    </source>
</evidence>
<dbReference type="RefSeq" id="WP_248825896.1">
    <property type="nucleotide sequence ID" value="NZ_JALKFT010000020.1"/>
</dbReference>
<comment type="similarity">
    <text evidence="1">Belongs to the amidase family.</text>
</comment>
<evidence type="ECO:0000256" key="2">
    <source>
        <dbReference type="SAM" id="MobiDB-lite"/>
    </source>
</evidence>
<dbReference type="EC" id="3.5.1.4" evidence="4"/>
<dbReference type="InterPro" id="IPR000120">
    <property type="entry name" value="Amidase"/>
</dbReference>
<dbReference type="PANTHER" id="PTHR11895">
    <property type="entry name" value="TRANSAMIDASE"/>
    <property type="match status" value="1"/>
</dbReference>
<keyword evidence="4" id="KW-0378">Hydrolase</keyword>
<dbReference type="InterPro" id="IPR036928">
    <property type="entry name" value="AS_sf"/>
</dbReference>
<dbReference type="NCBIfam" id="NF004717">
    <property type="entry name" value="PRK06061.1"/>
    <property type="match status" value="1"/>
</dbReference>
<sequence>MTAVAPLGCLGRAEVGYGADAGLDAARAGRDSGWQGVLMPDPQRAFVSSEDAHPQDARPDEPRARSTATPDDLEGVSVLAERLARGEVTSRELVEAALERIEATQSTLNAFRRIRALEALDEAAAADAALEQGAATRAATGSAAGGTATGRYRPVLGVPIAIKDDTDIAGMPTAFGAMGEFPPAARDSEMVRRLKAAGAIIVGKTNTPEFGQWPFTEGPAFGVTRNPWDLDHSPGGSSGGAAAAVAAGLVPGAIGSDGAGSVRIPAAWTHLVGIKPRRGRISSAPVREQFNGLTVFGPLTRTVADGARLLDALSGSLPTDRDRPPAPAESFLAAAGHPPPRLRIGLSLHRPYSGMPANLDPAVRAAVERIAEVLARLGHEIIPVEPPYGLLGTIFLPRSMDGIRDWAQRVPDPSLLDSRTLANARTGRLLRPILPLTRVAEPVARLNIGRVFRKVDVVLAPTTATPPPRVGELNRDTNWATDQAIVAACPFAWPWNVLGWPAVNVPAGFTPAGLPVGAQLLGPATAETRLISLAAELEDAERWQLHYPGERVAHIG</sequence>
<comment type="caution">
    <text evidence="4">The sequence shown here is derived from an EMBL/GenBank/DDBJ whole genome shotgun (WGS) entry which is preliminary data.</text>
</comment>
<evidence type="ECO:0000313" key="4">
    <source>
        <dbReference type="EMBL" id="MCK9877687.1"/>
    </source>
</evidence>
<accession>A0ABT0K1Q9</accession>
<feature type="region of interest" description="Disordered" evidence="2">
    <location>
        <begin position="315"/>
        <end position="334"/>
    </location>
</feature>
<dbReference type="SUPFAM" id="SSF75304">
    <property type="entry name" value="Amidase signature (AS) enzymes"/>
    <property type="match status" value="1"/>
</dbReference>
<dbReference type="Proteomes" id="UP001201873">
    <property type="component" value="Unassembled WGS sequence"/>
</dbReference>
<dbReference type="PANTHER" id="PTHR11895:SF7">
    <property type="entry name" value="GLUTAMYL-TRNA(GLN) AMIDOTRANSFERASE SUBUNIT A, MITOCHONDRIAL"/>
    <property type="match status" value="1"/>
</dbReference>
<dbReference type="Pfam" id="PF01425">
    <property type="entry name" value="Amidase"/>
    <property type="match status" value="1"/>
</dbReference>
<protein>
    <submittedName>
        <fullName evidence="4">Amidase</fullName>
        <ecNumber evidence="4">3.5.1.4</ecNumber>
    </submittedName>
</protein>
<dbReference type="GO" id="GO:0004040">
    <property type="term" value="F:amidase activity"/>
    <property type="evidence" value="ECO:0007669"/>
    <property type="project" value="UniProtKB-EC"/>
</dbReference>
<feature type="compositionally biased region" description="Basic and acidic residues" evidence="2">
    <location>
        <begin position="50"/>
        <end position="64"/>
    </location>
</feature>
<dbReference type="EMBL" id="JALKFT010000020">
    <property type="protein sequence ID" value="MCK9877687.1"/>
    <property type="molecule type" value="Genomic_DNA"/>
</dbReference>
<evidence type="ECO:0000259" key="3">
    <source>
        <dbReference type="Pfam" id="PF01425"/>
    </source>
</evidence>
<feature type="region of interest" description="Disordered" evidence="2">
    <location>
        <begin position="47"/>
        <end position="73"/>
    </location>
</feature>